<gene>
    <name evidence="3" type="ORF">BHE75_01914</name>
</gene>
<keyword evidence="4" id="KW-1185">Reference proteome</keyword>
<dbReference type="GO" id="GO:0008270">
    <property type="term" value="F:zinc ion binding"/>
    <property type="evidence" value="ECO:0007669"/>
    <property type="project" value="InterPro"/>
</dbReference>
<feature type="domain" description="HNH nuclease" evidence="2">
    <location>
        <begin position="12"/>
        <end position="66"/>
    </location>
</feature>
<evidence type="ECO:0000313" key="4">
    <source>
        <dbReference type="Proteomes" id="UP000179467"/>
    </source>
</evidence>
<feature type="compositionally biased region" description="Basic and acidic residues" evidence="1">
    <location>
        <begin position="96"/>
        <end position="105"/>
    </location>
</feature>
<dbReference type="Proteomes" id="UP000179467">
    <property type="component" value="Unassembled WGS sequence"/>
</dbReference>
<dbReference type="OrthoDB" id="7807589at2"/>
<proteinExistence type="predicted"/>
<feature type="region of interest" description="Disordered" evidence="1">
    <location>
        <begin position="72"/>
        <end position="151"/>
    </location>
</feature>
<evidence type="ECO:0000313" key="3">
    <source>
        <dbReference type="EMBL" id="OHT19921.1"/>
    </source>
</evidence>
<organism evidence="3 4">
    <name type="scientific">Edaphosphingomonas haloaromaticamans</name>
    <dbReference type="NCBI Taxonomy" id="653954"/>
    <lineage>
        <taxon>Bacteria</taxon>
        <taxon>Pseudomonadati</taxon>
        <taxon>Pseudomonadota</taxon>
        <taxon>Alphaproteobacteria</taxon>
        <taxon>Sphingomonadales</taxon>
        <taxon>Rhizorhabdaceae</taxon>
        <taxon>Edaphosphingomonas</taxon>
    </lineage>
</organism>
<sequence>MAERLRGRAGVKQRLRRLARTDGLCERCRAKGNVELAAFVDHIRPLALGGTDDDSNTRNLCGPCHDEVTAEQFGHRAPIEGRGIGADGRPTSADHPWNREGHRPEAGVASMQHTTPGGSKVEGRVARTPTPPFVRTASSFELKSWEHPRRG</sequence>
<dbReference type="GO" id="GO:0004519">
    <property type="term" value="F:endonuclease activity"/>
    <property type="evidence" value="ECO:0007669"/>
    <property type="project" value="UniProtKB-KW"/>
</dbReference>
<comment type="caution">
    <text evidence="3">The sequence shown here is derived from an EMBL/GenBank/DDBJ whole genome shotgun (WGS) entry which is preliminary data.</text>
</comment>
<keyword evidence="3" id="KW-0540">Nuclease</keyword>
<dbReference type="EMBL" id="MIPT01000001">
    <property type="protein sequence ID" value="OHT19921.1"/>
    <property type="molecule type" value="Genomic_DNA"/>
</dbReference>
<protein>
    <submittedName>
        <fullName evidence="3">HNH endonuclease</fullName>
    </submittedName>
</protein>
<accession>A0A1S1HEG7</accession>
<dbReference type="AlphaFoldDB" id="A0A1S1HEG7"/>
<evidence type="ECO:0000259" key="2">
    <source>
        <dbReference type="SMART" id="SM00507"/>
    </source>
</evidence>
<dbReference type="InterPro" id="IPR002711">
    <property type="entry name" value="HNH"/>
</dbReference>
<reference evidence="3 4" key="1">
    <citation type="submission" date="2016-09" db="EMBL/GenBank/DDBJ databases">
        <title>Metabolic pathway, cell adaptation mechanisms and a novel monoxygenase revealed through proteogenomic-transcription analysis of a Sphingomonas haloaromaticamans strain degrading the fungicide ortho-phenylphenol.</title>
        <authorList>
            <person name="Perruchon C."/>
            <person name="Papadopoulou E.S."/>
            <person name="Rousidou C."/>
            <person name="Vasileiadis S."/>
            <person name="Tanou G."/>
            <person name="Amoutzias G."/>
            <person name="Molassiotis A."/>
            <person name="Karpouzas D.G."/>
        </authorList>
    </citation>
    <scope>NUCLEOTIDE SEQUENCE [LARGE SCALE GENOMIC DNA]</scope>
    <source>
        <strain evidence="3 4">P3</strain>
    </source>
</reference>
<dbReference type="SMART" id="SM00507">
    <property type="entry name" value="HNHc"/>
    <property type="match status" value="1"/>
</dbReference>
<dbReference type="GO" id="GO:0003676">
    <property type="term" value="F:nucleic acid binding"/>
    <property type="evidence" value="ECO:0007669"/>
    <property type="project" value="InterPro"/>
</dbReference>
<keyword evidence="3" id="KW-0378">Hydrolase</keyword>
<evidence type="ECO:0000256" key="1">
    <source>
        <dbReference type="SAM" id="MobiDB-lite"/>
    </source>
</evidence>
<name>A0A1S1HEG7_9SPHN</name>
<keyword evidence="3" id="KW-0255">Endonuclease</keyword>
<dbReference type="Gene3D" id="1.10.30.50">
    <property type="match status" value="1"/>
</dbReference>
<dbReference type="Pfam" id="PF01844">
    <property type="entry name" value="HNH"/>
    <property type="match status" value="1"/>
</dbReference>
<dbReference type="CDD" id="cd00085">
    <property type="entry name" value="HNHc"/>
    <property type="match status" value="1"/>
</dbReference>
<dbReference type="InterPro" id="IPR003615">
    <property type="entry name" value="HNH_nuc"/>
</dbReference>